<dbReference type="PATRIC" id="fig|13690.10.peg.5070"/>
<name>A0A084E8K3_SPHYA</name>
<dbReference type="EMBL" id="JGVR01000053">
    <property type="protein sequence ID" value="KEZ14295.1"/>
    <property type="molecule type" value="Genomic_DNA"/>
</dbReference>
<proteinExistence type="predicted"/>
<evidence type="ECO:0000313" key="2">
    <source>
        <dbReference type="Proteomes" id="UP000028534"/>
    </source>
</evidence>
<dbReference type="Proteomes" id="UP000028534">
    <property type="component" value="Unassembled WGS sequence"/>
</dbReference>
<dbReference type="AlphaFoldDB" id="A0A084E8K3"/>
<sequence length="61" mass="7383">MTDRSFRLLSRQQRLDEQLQRERARAAPDRIRLFRLQRLKLIIKDQLNRLIPQALTPMAAR</sequence>
<protein>
    <recommendedName>
        <fullName evidence="3">DUF465 domain-containing protein</fullName>
    </recommendedName>
</protein>
<organism evidence="1 2">
    <name type="scientific">Sphingobium yanoikuyae</name>
    <name type="common">Sphingomonas yanoikuyae</name>
    <dbReference type="NCBI Taxonomy" id="13690"/>
    <lineage>
        <taxon>Bacteria</taxon>
        <taxon>Pseudomonadati</taxon>
        <taxon>Pseudomonadota</taxon>
        <taxon>Alphaproteobacteria</taxon>
        <taxon>Sphingomonadales</taxon>
        <taxon>Sphingomonadaceae</taxon>
        <taxon>Sphingobium</taxon>
    </lineage>
</organism>
<dbReference type="RefSeq" id="WP_026109161.1">
    <property type="nucleotide sequence ID" value="NZ_DAIQKB010000047.1"/>
</dbReference>
<reference evidence="1 2" key="1">
    <citation type="submission" date="2014-03" db="EMBL/GenBank/DDBJ databases">
        <title>Genome sequence of Sphingobium yanoikuyae B1.</title>
        <authorList>
            <person name="Gan H.M."/>
            <person name="Gan H.Y."/>
            <person name="Savka M.A."/>
        </authorList>
    </citation>
    <scope>NUCLEOTIDE SEQUENCE [LARGE SCALE GENOMIC DNA]</scope>
    <source>
        <strain evidence="1 2">B1</strain>
    </source>
</reference>
<evidence type="ECO:0000313" key="1">
    <source>
        <dbReference type="EMBL" id="KEZ14295.1"/>
    </source>
</evidence>
<comment type="caution">
    <text evidence="1">The sequence shown here is derived from an EMBL/GenBank/DDBJ whole genome shotgun (WGS) entry which is preliminary data.</text>
</comment>
<evidence type="ECO:0008006" key="3">
    <source>
        <dbReference type="Google" id="ProtNLM"/>
    </source>
</evidence>
<gene>
    <name evidence="1" type="ORF">CP98_04906</name>
</gene>
<accession>A0A084E8K3</accession>